<dbReference type="SUPFAM" id="SSF56112">
    <property type="entry name" value="Protein kinase-like (PK-like)"/>
    <property type="match status" value="1"/>
</dbReference>
<evidence type="ECO:0000259" key="1">
    <source>
        <dbReference type="PROSITE" id="PS50011"/>
    </source>
</evidence>
<protein>
    <recommendedName>
        <fullName evidence="1">Protein kinase domain-containing protein</fullName>
    </recommendedName>
</protein>
<dbReference type="Proteomes" id="UP000320523">
    <property type="component" value="Unassembled WGS sequence"/>
</dbReference>
<proteinExistence type="predicted"/>
<gene>
    <name evidence="2" type="ORF">EWV75_22065</name>
</gene>
<organism evidence="2 3">
    <name type="scientific">Microcystis wesenbergii Mw_QC_S_20081001_S30D</name>
    <dbReference type="NCBI Taxonomy" id="2486245"/>
    <lineage>
        <taxon>Bacteria</taxon>
        <taxon>Bacillati</taxon>
        <taxon>Cyanobacteriota</taxon>
        <taxon>Cyanophyceae</taxon>
        <taxon>Oscillatoriophycideae</taxon>
        <taxon>Chroococcales</taxon>
        <taxon>Microcystaceae</taxon>
        <taxon>Microcystis</taxon>
    </lineage>
</organism>
<dbReference type="Gene3D" id="1.10.510.10">
    <property type="entry name" value="Transferase(Phosphotransferase) domain 1"/>
    <property type="match status" value="1"/>
</dbReference>
<sequence>MPPYLKPINDNPQVHNLVKERFEREAAILEKLSENSPQIPKLYAYFEENNQFYLVEEFIEGETLSQRIQSKGRAWLFSFPCGREKNRDNFPKIQYSKPCLARLSRMISTDYHTESRRANFFCSVQRGFRYYRFTIKYMIRILVLPRNHSKYLIF</sequence>
<dbReference type="AlphaFoldDB" id="A0A552J7L8"/>
<feature type="domain" description="Protein kinase" evidence="1">
    <location>
        <begin position="1"/>
        <end position="154"/>
    </location>
</feature>
<reference evidence="2 3" key="1">
    <citation type="submission" date="2019-01" db="EMBL/GenBank/DDBJ databases">
        <title>Coherence of Microcystis species and biogeography revealed through population genomics.</title>
        <authorList>
            <person name="Perez-Carrascal O.M."/>
            <person name="Terrat Y."/>
            <person name="Giani A."/>
            <person name="Fortin N."/>
            <person name="Tromas N."/>
            <person name="Shapiro B.J."/>
        </authorList>
    </citation>
    <scope>NUCLEOTIDE SEQUENCE [LARGE SCALE GENOMIC DNA]</scope>
    <source>
        <strain evidence="2">Mw_QC_S_20081001_S30D</strain>
    </source>
</reference>
<dbReference type="InterPro" id="IPR011009">
    <property type="entry name" value="Kinase-like_dom_sf"/>
</dbReference>
<evidence type="ECO:0000313" key="3">
    <source>
        <dbReference type="Proteomes" id="UP000320523"/>
    </source>
</evidence>
<dbReference type="GO" id="GO:0005524">
    <property type="term" value="F:ATP binding"/>
    <property type="evidence" value="ECO:0007669"/>
    <property type="project" value="InterPro"/>
</dbReference>
<accession>A0A552J7L8</accession>
<dbReference type="GO" id="GO:0004672">
    <property type="term" value="F:protein kinase activity"/>
    <property type="evidence" value="ECO:0007669"/>
    <property type="project" value="InterPro"/>
</dbReference>
<name>A0A552J7L8_9CHRO</name>
<evidence type="ECO:0000313" key="2">
    <source>
        <dbReference type="EMBL" id="TRU91766.1"/>
    </source>
</evidence>
<dbReference type="InterPro" id="IPR000719">
    <property type="entry name" value="Prot_kinase_dom"/>
</dbReference>
<dbReference type="EMBL" id="SFAT01000203">
    <property type="protein sequence ID" value="TRU91766.1"/>
    <property type="molecule type" value="Genomic_DNA"/>
</dbReference>
<comment type="caution">
    <text evidence="2">The sequence shown here is derived from an EMBL/GenBank/DDBJ whole genome shotgun (WGS) entry which is preliminary data.</text>
</comment>
<dbReference type="PROSITE" id="PS50011">
    <property type="entry name" value="PROTEIN_KINASE_DOM"/>
    <property type="match status" value="1"/>
</dbReference>